<proteinExistence type="predicted"/>
<organism evidence="2 3">
    <name type="scientific">Gaiella occulta</name>
    <dbReference type="NCBI Taxonomy" id="1002870"/>
    <lineage>
        <taxon>Bacteria</taxon>
        <taxon>Bacillati</taxon>
        <taxon>Actinomycetota</taxon>
        <taxon>Thermoleophilia</taxon>
        <taxon>Gaiellales</taxon>
        <taxon>Gaiellaceae</taxon>
        <taxon>Gaiella</taxon>
    </lineage>
</organism>
<protein>
    <submittedName>
        <fullName evidence="2">Methyltransferase domain</fullName>
    </submittedName>
</protein>
<dbReference type="AlphaFoldDB" id="A0A7M2YVC4"/>
<dbReference type="CDD" id="cd02440">
    <property type="entry name" value="AdoMet_MTases"/>
    <property type="match status" value="1"/>
</dbReference>
<keyword evidence="3" id="KW-1185">Reference proteome</keyword>
<evidence type="ECO:0000313" key="3">
    <source>
        <dbReference type="Proteomes" id="UP000254134"/>
    </source>
</evidence>
<dbReference type="RefSeq" id="WP_181813734.1">
    <property type="nucleotide sequence ID" value="NZ_QQZY01000010.1"/>
</dbReference>
<dbReference type="EMBL" id="QQZY01000010">
    <property type="protein sequence ID" value="RDI73378.1"/>
    <property type="molecule type" value="Genomic_DNA"/>
</dbReference>
<name>A0A7M2YVC4_9ACTN</name>
<gene>
    <name evidence="2" type="ORF">Gocc_2978</name>
</gene>
<dbReference type="Gene3D" id="3.40.50.150">
    <property type="entry name" value="Vaccinia Virus protein VP39"/>
    <property type="match status" value="1"/>
</dbReference>
<dbReference type="PANTHER" id="PTHR42912">
    <property type="entry name" value="METHYLTRANSFERASE"/>
    <property type="match status" value="1"/>
</dbReference>
<dbReference type="GO" id="GO:0008168">
    <property type="term" value="F:methyltransferase activity"/>
    <property type="evidence" value="ECO:0007669"/>
    <property type="project" value="UniProtKB-KW"/>
</dbReference>
<keyword evidence="2" id="KW-0808">Transferase</keyword>
<feature type="domain" description="Methyltransferase" evidence="1">
    <location>
        <begin position="36"/>
        <end position="133"/>
    </location>
</feature>
<dbReference type="GO" id="GO:0032259">
    <property type="term" value="P:methylation"/>
    <property type="evidence" value="ECO:0007669"/>
    <property type="project" value="UniProtKB-KW"/>
</dbReference>
<dbReference type="InterPro" id="IPR050508">
    <property type="entry name" value="Methyltransf_Superfamily"/>
</dbReference>
<keyword evidence="2" id="KW-0489">Methyltransferase</keyword>
<dbReference type="Pfam" id="PF13649">
    <property type="entry name" value="Methyltransf_25"/>
    <property type="match status" value="1"/>
</dbReference>
<dbReference type="Proteomes" id="UP000254134">
    <property type="component" value="Unassembled WGS sequence"/>
</dbReference>
<comment type="caution">
    <text evidence="2">The sequence shown here is derived from an EMBL/GenBank/DDBJ whole genome shotgun (WGS) entry which is preliminary data.</text>
</comment>
<reference evidence="3" key="2">
    <citation type="journal article" date="2019" name="MicrobiologyOpen">
        <title>High-quality draft genome sequence of Gaiella occulta isolated from a 150 meter deep mineral water borehole and comparison with the genome sequences of other deep-branching lineages of the phylum Actinobacteria.</title>
        <authorList>
            <person name="Severino R."/>
            <person name="Froufe H.J.C."/>
            <person name="Barroso C."/>
            <person name="Albuquerque L."/>
            <person name="Lobo-da-Cunha A."/>
            <person name="da Costa M.S."/>
            <person name="Egas C."/>
        </authorList>
    </citation>
    <scope>NUCLEOTIDE SEQUENCE [LARGE SCALE GENOMIC DNA]</scope>
    <source>
        <strain evidence="3">F2-233</strain>
    </source>
</reference>
<dbReference type="InterPro" id="IPR041698">
    <property type="entry name" value="Methyltransf_25"/>
</dbReference>
<evidence type="ECO:0000259" key="1">
    <source>
        <dbReference type="Pfam" id="PF13649"/>
    </source>
</evidence>
<dbReference type="PANTHER" id="PTHR42912:SF80">
    <property type="entry name" value="METHYLTRANSFERASE DOMAIN-CONTAINING PROTEIN"/>
    <property type="match status" value="1"/>
</dbReference>
<sequence length="234" mass="25876">MALYDPIAAIYDPWSRSVTEDIGFYVDEAVASGGPVVELAVGTGRIAVPVAEAGVRVIGIDQSGGMLELARTYARERGVEALLDLRLGDLREPPVDERVPLVVCPFRSLLHMRDETEKLRALSAARALLRPGGRLVFDVFSPSPADIAETDGLWLEREEGIFERADWDEGSRTLTLSVRGGEAAATMTLHWLSALEWRRLLDEAGFDVVGLYGWFDRRPHDGGEDSIWVCRRRG</sequence>
<reference evidence="2 3" key="1">
    <citation type="submission" date="2018-07" db="EMBL/GenBank/DDBJ databases">
        <title>High-quality-draft genome sequence of Gaiella occulta.</title>
        <authorList>
            <person name="Severino R."/>
            <person name="Froufe H.J.C."/>
            <person name="Rainey F.A."/>
            <person name="Barroso C."/>
            <person name="Albuquerque L."/>
            <person name="Lobo-Da-Cunha A."/>
            <person name="Da Costa M.S."/>
            <person name="Egas C."/>
        </authorList>
    </citation>
    <scope>NUCLEOTIDE SEQUENCE [LARGE SCALE GENOMIC DNA]</scope>
    <source>
        <strain evidence="2 3">F2-233</strain>
    </source>
</reference>
<dbReference type="InterPro" id="IPR029063">
    <property type="entry name" value="SAM-dependent_MTases_sf"/>
</dbReference>
<evidence type="ECO:0000313" key="2">
    <source>
        <dbReference type="EMBL" id="RDI73378.1"/>
    </source>
</evidence>
<dbReference type="SUPFAM" id="SSF53335">
    <property type="entry name" value="S-adenosyl-L-methionine-dependent methyltransferases"/>
    <property type="match status" value="1"/>
</dbReference>
<accession>A0A7M2YVC4</accession>